<evidence type="ECO:0000259" key="2">
    <source>
        <dbReference type="Pfam" id="PF00931"/>
    </source>
</evidence>
<organism evidence="4 5">
    <name type="scientific">Podospora aff. communis PSN243</name>
    <dbReference type="NCBI Taxonomy" id="3040156"/>
    <lineage>
        <taxon>Eukaryota</taxon>
        <taxon>Fungi</taxon>
        <taxon>Dikarya</taxon>
        <taxon>Ascomycota</taxon>
        <taxon>Pezizomycotina</taxon>
        <taxon>Sordariomycetes</taxon>
        <taxon>Sordariomycetidae</taxon>
        <taxon>Sordariales</taxon>
        <taxon>Podosporaceae</taxon>
        <taxon>Podospora</taxon>
    </lineage>
</organism>
<dbReference type="Pfam" id="PF13424">
    <property type="entry name" value="TPR_12"/>
    <property type="match status" value="1"/>
</dbReference>
<dbReference type="InterPro" id="IPR027417">
    <property type="entry name" value="P-loop_NTPase"/>
</dbReference>
<dbReference type="Gene3D" id="1.25.40.10">
    <property type="entry name" value="Tetratricopeptide repeat domain"/>
    <property type="match status" value="2"/>
</dbReference>
<dbReference type="Proteomes" id="UP001321760">
    <property type="component" value="Unassembled WGS sequence"/>
</dbReference>
<evidence type="ECO:0000313" key="5">
    <source>
        <dbReference type="Proteomes" id="UP001321760"/>
    </source>
</evidence>
<dbReference type="InterPro" id="IPR011990">
    <property type="entry name" value="TPR-like_helical_dom_sf"/>
</dbReference>
<dbReference type="GO" id="GO:0043531">
    <property type="term" value="F:ADP binding"/>
    <property type="evidence" value="ECO:0007669"/>
    <property type="project" value="InterPro"/>
</dbReference>
<feature type="region of interest" description="Disordered" evidence="1">
    <location>
        <begin position="291"/>
        <end position="322"/>
    </location>
</feature>
<dbReference type="Pfam" id="PF00931">
    <property type="entry name" value="NB-ARC"/>
    <property type="match status" value="1"/>
</dbReference>
<keyword evidence="5" id="KW-1185">Reference proteome</keyword>
<gene>
    <name evidence="4" type="ORF">QBC34DRAFT_477959</name>
</gene>
<dbReference type="AlphaFoldDB" id="A0AAV9G4T9"/>
<proteinExistence type="predicted"/>
<reference evidence="4" key="2">
    <citation type="submission" date="2023-05" db="EMBL/GenBank/DDBJ databases">
        <authorList>
            <consortium name="Lawrence Berkeley National Laboratory"/>
            <person name="Steindorff A."/>
            <person name="Hensen N."/>
            <person name="Bonometti L."/>
            <person name="Westerberg I."/>
            <person name="Brannstrom I.O."/>
            <person name="Guillou S."/>
            <person name="Cros-Aarteil S."/>
            <person name="Calhoun S."/>
            <person name="Haridas S."/>
            <person name="Kuo A."/>
            <person name="Mondo S."/>
            <person name="Pangilinan J."/>
            <person name="Riley R."/>
            <person name="Labutti K."/>
            <person name="Andreopoulos B."/>
            <person name="Lipzen A."/>
            <person name="Chen C."/>
            <person name="Yanf M."/>
            <person name="Daum C."/>
            <person name="Ng V."/>
            <person name="Clum A."/>
            <person name="Ohm R."/>
            <person name="Martin F."/>
            <person name="Silar P."/>
            <person name="Natvig D."/>
            <person name="Lalanne C."/>
            <person name="Gautier V."/>
            <person name="Ament-Velasquez S.L."/>
            <person name="Kruys A."/>
            <person name="Hutchinson M.I."/>
            <person name="Powell A.J."/>
            <person name="Barry K."/>
            <person name="Miller A.N."/>
            <person name="Grigoriev I.V."/>
            <person name="Debuchy R."/>
            <person name="Gladieux P."/>
            <person name="Thoren M.H."/>
            <person name="Johannesson H."/>
        </authorList>
    </citation>
    <scope>NUCLEOTIDE SEQUENCE</scope>
    <source>
        <strain evidence="4">PSN243</strain>
    </source>
</reference>
<dbReference type="InterPro" id="IPR019734">
    <property type="entry name" value="TPR_rpt"/>
</dbReference>
<reference evidence="4" key="1">
    <citation type="journal article" date="2023" name="Mol. Phylogenet. Evol.">
        <title>Genome-scale phylogeny and comparative genomics of the fungal order Sordariales.</title>
        <authorList>
            <person name="Hensen N."/>
            <person name="Bonometti L."/>
            <person name="Westerberg I."/>
            <person name="Brannstrom I.O."/>
            <person name="Guillou S."/>
            <person name="Cros-Aarteil S."/>
            <person name="Calhoun S."/>
            <person name="Haridas S."/>
            <person name="Kuo A."/>
            <person name="Mondo S."/>
            <person name="Pangilinan J."/>
            <person name="Riley R."/>
            <person name="LaButti K."/>
            <person name="Andreopoulos B."/>
            <person name="Lipzen A."/>
            <person name="Chen C."/>
            <person name="Yan M."/>
            <person name="Daum C."/>
            <person name="Ng V."/>
            <person name="Clum A."/>
            <person name="Steindorff A."/>
            <person name="Ohm R.A."/>
            <person name="Martin F."/>
            <person name="Silar P."/>
            <person name="Natvig D.O."/>
            <person name="Lalanne C."/>
            <person name="Gautier V."/>
            <person name="Ament-Velasquez S.L."/>
            <person name="Kruys A."/>
            <person name="Hutchinson M.I."/>
            <person name="Powell A.J."/>
            <person name="Barry K."/>
            <person name="Miller A.N."/>
            <person name="Grigoriev I.V."/>
            <person name="Debuchy R."/>
            <person name="Gladieux P."/>
            <person name="Hiltunen Thoren M."/>
            <person name="Johannesson H."/>
        </authorList>
    </citation>
    <scope>NUCLEOTIDE SEQUENCE</scope>
    <source>
        <strain evidence="4">PSN243</strain>
    </source>
</reference>
<dbReference type="SMART" id="SM00028">
    <property type="entry name" value="TPR"/>
    <property type="match status" value="4"/>
</dbReference>
<dbReference type="Gene3D" id="3.40.50.300">
    <property type="entry name" value="P-loop containing nucleotide triphosphate hydrolases"/>
    <property type="match status" value="1"/>
</dbReference>
<evidence type="ECO:0000259" key="3">
    <source>
        <dbReference type="Pfam" id="PF25000"/>
    </source>
</evidence>
<sequence length="1072" mass="121901">MAGSPLPDVSLKTICTGGDHPTVDIVSIPSLPQLLPSYQPRDETKWIQEVFPHQFPTARVLLFRYDRLKQPTDVSWLQILRHGTTLLYQLVHRRAREEEIDRPLVFICHSFGGMVLKQTMIVASEDPQFSSILQSTIGVLFFGCIHNHTPATFEKSCLRCAALEMCIPLHKPEVSPDFRDRKKWKVLRDTMDKFKQLNIDFPIWSYYEGRKTKHRKHRFFPAESSVICAEPLVRHNMRNEQFFQVDMDHIEISKFPTRGHPLFADVITVLNSVLADCRRRRILEDATHHAGEAQTFDAPPAVEGFEATTPTSSTSSGLDRMLQAQTSRQLHLPYRSALPHKDNINFTGRQGVLSRMHDVLRPNKPQGTPSTQSVFVLCGLGGLGKTQIAVRFAMDHTKDFEVVLFARASDSTKLRNDLARFSAELGLVDPNQPDEYDCCEELKKWLEETDKSWLLILDNADNPDKWLFKFWPECGKGAIIITTRARELAVEFNCPVLPPMTEEEGVDLLIKLTGMQGINESTTNATILDDNVQGRHQEEREAAKQIVRRLGGLPLGIYHAANLITNECCSFREFLTAYDYRDLFASTKNVGLFRNPNDKHNPRSLQTVWTMNFEALPENTLRLLNTLSFFNTDTIEQSMLAAGAKAAFEAGETGWSIISDLGKLVRQRAKLLNSSLLDYSRENETLSIHLLVQAACHQRMSSDERQRAFHQAFRLLHHIWPVAPRKNRHRPDLWPVQGSMIQHIISLCRFYEDSQREGAVPLVGTADFAALLYNASWYNYERGTFEDSKPLLRAAERCCLHHGGCELILADIYGARASVATETNEPSLALENFKLQYDAMSEAVKQGVVRLPDIRFCFALGGMGNGTQGMGLYEKAEQWYRKCFEAFEGLEADRRMYGGNLAFCLISQGKLDEAQSFLGPIVNSAPDRGFRTGYILYPLGNLQIAKGQLDKAFKTHLDALKIYQQTLGDKHHRTADLFHKVAWHHHSRRQYAQAINLLNQALAVFNARPEWYRNERARTTYKLGCVLQDSGSLQEGSKLINEAEALRREILLTHVPPGEEKDFDGLVMFWSR</sequence>
<feature type="domain" description="DUF7779" evidence="3">
    <location>
        <begin position="611"/>
        <end position="704"/>
    </location>
</feature>
<evidence type="ECO:0000313" key="4">
    <source>
        <dbReference type="EMBL" id="KAK4443298.1"/>
    </source>
</evidence>
<feature type="domain" description="NB-ARC" evidence="2">
    <location>
        <begin position="372"/>
        <end position="495"/>
    </location>
</feature>
<dbReference type="EMBL" id="MU865995">
    <property type="protein sequence ID" value="KAK4443298.1"/>
    <property type="molecule type" value="Genomic_DNA"/>
</dbReference>
<dbReference type="PANTHER" id="PTHR35205">
    <property type="entry name" value="NB-ARC AND TPR DOMAIN PROTEIN"/>
    <property type="match status" value="1"/>
</dbReference>
<name>A0AAV9G4T9_9PEZI</name>
<dbReference type="SUPFAM" id="SSF52540">
    <property type="entry name" value="P-loop containing nucleoside triphosphate hydrolases"/>
    <property type="match status" value="1"/>
</dbReference>
<feature type="compositionally biased region" description="Polar residues" evidence="1">
    <location>
        <begin position="308"/>
        <end position="322"/>
    </location>
</feature>
<dbReference type="InterPro" id="IPR002182">
    <property type="entry name" value="NB-ARC"/>
</dbReference>
<comment type="caution">
    <text evidence="4">The sequence shown here is derived from an EMBL/GenBank/DDBJ whole genome shotgun (WGS) entry which is preliminary data.</text>
</comment>
<dbReference type="SUPFAM" id="SSF48452">
    <property type="entry name" value="TPR-like"/>
    <property type="match status" value="1"/>
</dbReference>
<accession>A0AAV9G4T9</accession>
<dbReference type="PANTHER" id="PTHR35205:SF1">
    <property type="entry name" value="ZU5 DOMAIN-CONTAINING PROTEIN"/>
    <property type="match status" value="1"/>
</dbReference>
<protein>
    <submittedName>
        <fullName evidence="4">Protein SERAC1</fullName>
    </submittedName>
</protein>
<evidence type="ECO:0000256" key="1">
    <source>
        <dbReference type="SAM" id="MobiDB-lite"/>
    </source>
</evidence>
<dbReference type="Pfam" id="PF25000">
    <property type="entry name" value="DUF7779"/>
    <property type="match status" value="1"/>
</dbReference>
<dbReference type="InterPro" id="IPR056681">
    <property type="entry name" value="DUF7779"/>
</dbReference>